<proteinExistence type="predicted"/>
<dbReference type="AlphaFoldDB" id="A0A645IP14"/>
<gene>
    <name evidence="1" type="ORF">SDC9_200513</name>
</gene>
<protein>
    <submittedName>
        <fullName evidence="1">Uncharacterized protein</fullName>
    </submittedName>
</protein>
<comment type="caution">
    <text evidence="1">The sequence shown here is derived from an EMBL/GenBank/DDBJ whole genome shotgun (WGS) entry which is preliminary data.</text>
</comment>
<organism evidence="1">
    <name type="scientific">bioreactor metagenome</name>
    <dbReference type="NCBI Taxonomy" id="1076179"/>
    <lineage>
        <taxon>unclassified sequences</taxon>
        <taxon>metagenomes</taxon>
        <taxon>ecological metagenomes</taxon>
    </lineage>
</organism>
<dbReference type="EMBL" id="VSSQ01119355">
    <property type="protein sequence ID" value="MPN52850.1"/>
    <property type="molecule type" value="Genomic_DNA"/>
</dbReference>
<reference evidence="1" key="1">
    <citation type="submission" date="2019-08" db="EMBL/GenBank/DDBJ databases">
        <authorList>
            <person name="Kucharzyk K."/>
            <person name="Murdoch R.W."/>
            <person name="Higgins S."/>
            <person name="Loffler F."/>
        </authorList>
    </citation>
    <scope>NUCLEOTIDE SEQUENCE</scope>
</reference>
<accession>A0A645IP14</accession>
<evidence type="ECO:0000313" key="1">
    <source>
        <dbReference type="EMBL" id="MPN52850.1"/>
    </source>
</evidence>
<sequence length="142" mass="15897">MATVLRRLATSAFQYFGYGYFSRRDFLGQSLDIHPSRWVFSYADSLWNPQPSGLHLLSHEFGLQRLVLANRLLHLRRKLLSLLDLLHSFIAPLKDGRINLAFVSECPAHSGGTSACQLAPDTFELGQHLGCVLGLLTTTNQD</sequence>
<name>A0A645IP14_9ZZZZ</name>